<sequence>MTTSTRAMAAPLPMPMLDSRHAAGPSDLV</sequence>
<comment type="caution">
    <text evidence="2">The sequence shown here is derived from an EMBL/GenBank/DDBJ whole genome shotgun (WGS) entry which is preliminary data.</text>
</comment>
<name>A0A7W9M106_9PSEU</name>
<evidence type="ECO:0000313" key="2">
    <source>
        <dbReference type="EMBL" id="MBB5803470.1"/>
    </source>
</evidence>
<dbReference type="AlphaFoldDB" id="A0A7W9M106"/>
<organism evidence="2 3">
    <name type="scientific">Saccharothrix ecbatanensis</name>
    <dbReference type="NCBI Taxonomy" id="1105145"/>
    <lineage>
        <taxon>Bacteria</taxon>
        <taxon>Bacillati</taxon>
        <taxon>Actinomycetota</taxon>
        <taxon>Actinomycetes</taxon>
        <taxon>Pseudonocardiales</taxon>
        <taxon>Pseudonocardiaceae</taxon>
        <taxon>Saccharothrix</taxon>
    </lineage>
</organism>
<proteinExistence type="predicted"/>
<evidence type="ECO:0000256" key="1">
    <source>
        <dbReference type="SAM" id="MobiDB-lite"/>
    </source>
</evidence>
<gene>
    <name evidence="2" type="ORF">F4560_003238</name>
</gene>
<reference evidence="2 3" key="1">
    <citation type="submission" date="2020-08" db="EMBL/GenBank/DDBJ databases">
        <title>Sequencing the genomes of 1000 actinobacteria strains.</title>
        <authorList>
            <person name="Klenk H.-P."/>
        </authorList>
    </citation>
    <scope>NUCLEOTIDE SEQUENCE [LARGE SCALE GENOMIC DNA]</scope>
    <source>
        <strain evidence="2 3">DSM 45486</strain>
    </source>
</reference>
<dbReference type="EMBL" id="JACHMO010000001">
    <property type="protein sequence ID" value="MBB5803470.1"/>
    <property type="molecule type" value="Genomic_DNA"/>
</dbReference>
<feature type="region of interest" description="Disordered" evidence="1">
    <location>
        <begin position="1"/>
        <end position="29"/>
    </location>
</feature>
<dbReference type="Proteomes" id="UP000552097">
    <property type="component" value="Unassembled WGS sequence"/>
</dbReference>
<accession>A0A7W9M106</accession>
<protein>
    <submittedName>
        <fullName evidence="2">Uncharacterized protein</fullName>
    </submittedName>
</protein>
<keyword evidence="3" id="KW-1185">Reference proteome</keyword>
<evidence type="ECO:0000313" key="3">
    <source>
        <dbReference type="Proteomes" id="UP000552097"/>
    </source>
</evidence>